<dbReference type="GO" id="GO:0006289">
    <property type="term" value="P:nucleotide-excision repair"/>
    <property type="evidence" value="ECO:0007669"/>
    <property type="project" value="InterPro"/>
</dbReference>
<organism evidence="3 4">
    <name type="scientific">Candidatus Collierbacteria bacterium RIFOXYD1_FULL_40_9</name>
    <dbReference type="NCBI Taxonomy" id="1817731"/>
    <lineage>
        <taxon>Bacteria</taxon>
        <taxon>Candidatus Collieribacteriota</taxon>
    </lineage>
</organism>
<comment type="caution">
    <text evidence="3">The sequence shown here is derived from an EMBL/GenBank/DDBJ whole genome shotgun (WGS) entry which is preliminary data.</text>
</comment>
<dbReference type="PROSITE" id="PS50164">
    <property type="entry name" value="GIY_YIG"/>
    <property type="match status" value="1"/>
</dbReference>
<dbReference type="Gene3D" id="3.30.420.340">
    <property type="entry name" value="UvrC, RNAse H endonuclease domain"/>
    <property type="match status" value="1"/>
</dbReference>
<proteinExistence type="predicted"/>
<gene>
    <name evidence="3" type="ORF">A2572_04350</name>
</gene>
<dbReference type="InterPro" id="IPR000305">
    <property type="entry name" value="GIY-YIG_endonuc"/>
</dbReference>
<dbReference type="Gene3D" id="3.40.1440.10">
    <property type="entry name" value="GIY-YIG endonuclease"/>
    <property type="match status" value="1"/>
</dbReference>
<dbReference type="Proteomes" id="UP000179237">
    <property type="component" value="Unassembled WGS sequence"/>
</dbReference>
<feature type="domain" description="GIY-YIG" evidence="1">
    <location>
        <begin position="1"/>
        <end position="79"/>
    </location>
</feature>
<reference evidence="3 4" key="1">
    <citation type="journal article" date="2016" name="Nat. Commun.">
        <title>Thousands of microbial genomes shed light on interconnected biogeochemical processes in an aquifer system.</title>
        <authorList>
            <person name="Anantharaman K."/>
            <person name="Brown C.T."/>
            <person name="Hug L.A."/>
            <person name="Sharon I."/>
            <person name="Castelle C.J."/>
            <person name="Probst A.J."/>
            <person name="Thomas B.C."/>
            <person name="Singh A."/>
            <person name="Wilkins M.J."/>
            <person name="Karaoz U."/>
            <person name="Brodie E.L."/>
            <person name="Williams K.H."/>
            <person name="Hubbard S.S."/>
            <person name="Banfield J.F."/>
        </authorList>
    </citation>
    <scope>NUCLEOTIDE SEQUENCE [LARGE SCALE GENOMIC DNA]</scope>
</reference>
<dbReference type="PANTHER" id="PTHR30562:SF1">
    <property type="entry name" value="UVRABC SYSTEM PROTEIN C"/>
    <property type="match status" value="1"/>
</dbReference>
<dbReference type="InterPro" id="IPR035901">
    <property type="entry name" value="GIY-YIG_endonuc_sf"/>
</dbReference>
<accession>A0A1F5FPQ6</accession>
<dbReference type="InterPro" id="IPR047296">
    <property type="entry name" value="GIY-YIG_UvrC_Cho"/>
</dbReference>
<dbReference type="GO" id="GO:0009380">
    <property type="term" value="C:excinuclease repair complex"/>
    <property type="evidence" value="ECO:0007669"/>
    <property type="project" value="TreeGrafter"/>
</dbReference>
<evidence type="ECO:0000313" key="3">
    <source>
        <dbReference type="EMBL" id="OGD81586.1"/>
    </source>
</evidence>
<name>A0A1F5FPQ6_9BACT</name>
<evidence type="ECO:0000259" key="2">
    <source>
        <dbReference type="PROSITE" id="PS50165"/>
    </source>
</evidence>
<dbReference type="InterPro" id="IPR050066">
    <property type="entry name" value="UvrABC_protein_C"/>
</dbReference>
<evidence type="ECO:0008006" key="5">
    <source>
        <dbReference type="Google" id="ProtNLM"/>
    </source>
</evidence>
<feature type="domain" description="UvrC family homology region profile" evidence="2">
    <location>
        <begin position="224"/>
        <end position="345"/>
    </location>
</feature>
<dbReference type="SMART" id="SM00465">
    <property type="entry name" value="GIYc"/>
    <property type="match status" value="1"/>
</dbReference>
<protein>
    <recommendedName>
        <fullName evidence="5">Excinuclease ABC subunit C</fullName>
    </recommendedName>
</protein>
<dbReference type="AlphaFoldDB" id="A0A1F5FPQ6"/>
<dbReference type="EMBL" id="MFAQ01000041">
    <property type="protein sequence ID" value="OGD81586.1"/>
    <property type="molecule type" value="Genomic_DNA"/>
</dbReference>
<dbReference type="PROSITE" id="PS50165">
    <property type="entry name" value="UVRC"/>
    <property type="match status" value="1"/>
</dbReference>
<evidence type="ECO:0000313" key="4">
    <source>
        <dbReference type="Proteomes" id="UP000179237"/>
    </source>
</evidence>
<sequence>MPGVYFFENSKKEPLYIGKSINLRSRLKQHYEGYQTNTSKSALFIPQTKTIYYKIFSNDIQAIIAESNYIKTFSPKYNSIQKDGKSNLYIVFTNPPETKVVFSRATDIQQFNLDDYNKQVFGPYTSASIATILQKQIRKTFGLCLKPFNSQNKACFNYHLKQCPGACCREISISDYQKRLGLAKKFLSGEFTDLRKHYLREIKKNSSTQNYETASRLKYEYQKLQEVLDSGNINLLLKLSESVPNTQNKINLTLNHPKLNSTPHRIECFDLAHLQGNNYVGAMTVMEDGFLKKSEYRLFHVNDSTSDPYAMKEIITRRLQHSNWKIPDLIILDGGKPQLNIVLPVTPPEIAVVALAKKRETLIYYDAQNKIRQLNLNLDDPVLNQLILLRNEAHRFGNNFHRKQRGKTMLI</sequence>
<dbReference type="PANTHER" id="PTHR30562">
    <property type="entry name" value="UVRC/OXIDOREDUCTASE"/>
    <property type="match status" value="1"/>
</dbReference>
<dbReference type="SUPFAM" id="SSF82771">
    <property type="entry name" value="GIY-YIG endonuclease"/>
    <property type="match status" value="1"/>
</dbReference>
<dbReference type="CDD" id="cd10434">
    <property type="entry name" value="GIY-YIG_UvrC_Cho"/>
    <property type="match status" value="1"/>
</dbReference>
<dbReference type="InterPro" id="IPR038476">
    <property type="entry name" value="UvrC_RNase_H_dom_sf"/>
</dbReference>
<dbReference type="GO" id="GO:0009381">
    <property type="term" value="F:excinuclease ABC activity"/>
    <property type="evidence" value="ECO:0007669"/>
    <property type="project" value="InterPro"/>
</dbReference>
<evidence type="ECO:0000259" key="1">
    <source>
        <dbReference type="PROSITE" id="PS50164"/>
    </source>
</evidence>
<dbReference type="Pfam" id="PF01541">
    <property type="entry name" value="GIY-YIG"/>
    <property type="match status" value="1"/>
</dbReference>
<dbReference type="InterPro" id="IPR001162">
    <property type="entry name" value="UvrC_RNase_H_dom"/>
</dbReference>
<dbReference type="Pfam" id="PF08459">
    <property type="entry name" value="UvrC_RNaseH_dom"/>
    <property type="match status" value="1"/>
</dbReference>